<sequence>MAIRFCKPNAANKIAFSNLNFRRLTSQNGNPSKCWLCGRKKMDRFEFSKTCSTCKVLQPSQQHNYFSLLRFPVQYSIDLDLLKNRYHKQQSILHPDKFTKKTGSLQKKSVDLSSLVNKAVGTLRDPLERAKYLLKLKGFDNDEKTHNTKMVVEMFALNEQIDKAEKSELVNLRLQNKKDVERRFSELGTFFYNEEWEKANDCLHKIMYLNRAIEIIDNKL</sequence>
<dbReference type="Pfam" id="PF07743">
    <property type="entry name" value="HSCB_C"/>
    <property type="match status" value="1"/>
</dbReference>
<dbReference type="SUPFAM" id="SSF46565">
    <property type="entry name" value="Chaperone J-domain"/>
    <property type="match status" value="1"/>
</dbReference>
<proteinExistence type="inferred from homology"/>
<dbReference type="PANTHER" id="PTHR14021:SF15">
    <property type="entry name" value="IRON-SULFUR CLUSTER CO-CHAPERONE PROTEIN HSCB"/>
    <property type="match status" value="1"/>
</dbReference>
<keyword evidence="2" id="KW-0143">Chaperone</keyword>
<dbReference type="InterPro" id="IPR009073">
    <property type="entry name" value="HscB_oligo_C"/>
</dbReference>
<dbReference type="InterPro" id="IPR036386">
    <property type="entry name" value="HscB_C_sf"/>
</dbReference>
<evidence type="ECO:0000313" key="4">
    <source>
        <dbReference type="EMBL" id="MES1921068.1"/>
    </source>
</evidence>
<dbReference type="Gene3D" id="1.10.287.110">
    <property type="entry name" value="DnaJ domain"/>
    <property type="match status" value="1"/>
</dbReference>
<dbReference type="Gene3D" id="1.20.1280.20">
    <property type="entry name" value="HscB, C-terminal domain"/>
    <property type="match status" value="1"/>
</dbReference>
<keyword evidence="5" id="KW-1185">Reference proteome</keyword>
<dbReference type="InterPro" id="IPR004640">
    <property type="entry name" value="HscB"/>
</dbReference>
<organism evidence="4 5">
    <name type="scientific">Bonamia ostreae</name>
    <dbReference type="NCBI Taxonomy" id="126728"/>
    <lineage>
        <taxon>Eukaryota</taxon>
        <taxon>Sar</taxon>
        <taxon>Rhizaria</taxon>
        <taxon>Endomyxa</taxon>
        <taxon>Ascetosporea</taxon>
        <taxon>Haplosporida</taxon>
        <taxon>Bonamia</taxon>
    </lineage>
</organism>
<evidence type="ECO:0000259" key="3">
    <source>
        <dbReference type="SMART" id="SM00271"/>
    </source>
</evidence>
<evidence type="ECO:0000313" key="5">
    <source>
        <dbReference type="Proteomes" id="UP001439008"/>
    </source>
</evidence>
<dbReference type="EMBL" id="JBDODL010001062">
    <property type="protein sequence ID" value="MES1921068.1"/>
    <property type="molecule type" value="Genomic_DNA"/>
</dbReference>
<accession>A0ABV2ANU5</accession>
<evidence type="ECO:0000256" key="2">
    <source>
        <dbReference type="ARBA" id="ARBA00023186"/>
    </source>
</evidence>
<name>A0ABV2ANU5_9EUKA</name>
<gene>
    <name evidence="4" type="ORF">MHBO_002663</name>
</gene>
<evidence type="ECO:0000256" key="1">
    <source>
        <dbReference type="ARBA" id="ARBA00010476"/>
    </source>
</evidence>
<dbReference type="SMART" id="SM00271">
    <property type="entry name" value="DnaJ"/>
    <property type="match status" value="1"/>
</dbReference>
<dbReference type="NCBIfam" id="TIGR00714">
    <property type="entry name" value="hscB"/>
    <property type="match status" value="1"/>
</dbReference>
<reference evidence="4 5" key="1">
    <citation type="journal article" date="2024" name="BMC Biol.">
        <title>Comparative genomics of Ascetosporea gives new insight into the evolutionary basis for animal parasitism in Rhizaria.</title>
        <authorList>
            <person name="Hiltunen Thoren M."/>
            <person name="Onut-Brannstrom I."/>
            <person name="Alfjorden A."/>
            <person name="Peckova H."/>
            <person name="Swords F."/>
            <person name="Hooper C."/>
            <person name="Holzer A.S."/>
            <person name="Bass D."/>
            <person name="Burki F."/>
        </authorList>
    </citation>
    <scope>NUCLEOTIDE SEQUENCE [LARGE SCALE GENOMIC DNA]</scope>
    <source>
        <strain evidence="4">20-A016</strain>
    </source>
</reference>
<dbReference type="Proteomes" id="UP001439008">
    <property type="component" value="Unassembled WGS sequence"/>
</dbReference>
<dbReference type="SUPFAM" id="SSF47144">
    <property type="entry name" value="HSC20 (HSCB), C-terminal oligomerisation domain"/>
    <property type="match status" value="1"/>
</dbReference>
<protein>
    <recommendedName>
        <fullName evidence="3">J domain-containing protein</fullName>
    </recommendedName>
</protein>
<dbReference type="InterPro" id="IPR001623">
    <property type="entry name" value="DnaJ_domain"/>
</dbReference>
<comment type="similarity">
    <text evidence="1">Belongs to the HscB family.</text>
</comment>
<comment type="caution">
    <text evidence="4">The sequence shown here is derived from an EMBL/GenBank/DDBJ whole genome shotgun (WGS) entry which is preliminary data.</text>
</comment>
<dbReference type="CDD" id="cd06257">
    <property type="entry name" value="DnaJ"/>
    <property type="match status" value="1"/>
</dbReference>
<feature type="domain" description="J" evidence="3">
    <location>
        <begin position="63"/>
        <end position="128"/>
    </location>
</feature>
<dbReference type="InterPro" id="IPR036869">
    <property type="entry name" value="J_dom_sf"/>
</dbReference>
<dbReference type="PANTHER" id="PTHR14021">
    <property type="entry name" value="IRON-SULFUR CLUSTER CO-CHAPERONE PROTEIN HSCB"/>
    <property type="match status" value="1"/>
</dbReference>